<evidence type="ECO:0008006" key="3">
    <source>
        <dbReference type="Google" id="ProtNLM"/>
    </source>
</evidence>
<dbReference type="EMBL" id="ATBP01003009">
    <property type="protein sequence ID" value="ETR65263.1"/>
    <property type="molecule type" value="Genomic_DNA"/>
</dbReference>
<accession>A0A1V1NRT1</accession>
<evidence type="ECO:0000313" key="1">
    <source>
        <dbReference type="EMBL" id="ETR65263.1"/>
    </source>
</evidence>
<comment type="caution">
    <text evidence="1">The sequence shown here is derived from an EMBL/GenBank/DDBJ whole genome shotgun (WGS) entry which is preliminary data.</text>
</comment>
<reference evidence="2" key="1">
    <citation type="submission" date="2012-11" db="EMBL/GenBank/DDBJ databases">
        <authorList>
            <person name="Lucero-Rivera Y.E."/>
            <person name="Tovar-Ramirez D."/>
        </authorList>
    </citation>
    <scope>NUCLEOTIDE SEQUENCE [LARGE SCALE GENOMIC DNA]</scope>
    <source>
        <strain evidence="2">Araruama</strain>
    </source>
</reference>
<dbReference type="Gene3D" id="2.60.40.10">
    <property type="entry name" value="Immunoglobulins"/>
    <property type="match status" value="1"/>
</dbReference>
<protein>
    <recommendedName>
        <fullName evidence="3">Fibronectin type-III domain-containing protein</fullName>
    </recommendedName>
</protein>
<sequence length="291" mass="32769">MASFITQENDWDLRKRQTLSSEMNDADADQITAISIGIIGRAQPYIINQHSLGSGIHYENLNREDDIPESTVEIQSDSGNIMIESPEAGIYTVFIRGIYEEDYYLFLTYHTEDFTDTLTFHAFNQAETSHFTFNIDAKGLTINQAMDITLAVSSQAVGSDSNKTKLIWDVSKDTNVASYNIYAKKSGQPYYSKIANTQDTFFLTEDQWAENDEIETIYYAVSAVDNKGNDSFLSPFVLNSNESSPEIHPVIIEPSVQNVTSDQGELLFNVENVSNLNWEAKTNNLWLSINS</sequence>
<proteinExistence type="predicted"/>
<dbReference type="Proteomes" id="UP000189670">
    <property type="component" value="Unassembled WGS sequence"/>
</dbReference>
<dbReference type="AlphaFoldDB" id="A0A1V1NRT1"/>
<evidence type="ECO:0000313" key="2">
    <source>
        <dbReference type="Proteomes" id="UP000189670"/>
    </source>
</evidence>
<gene>
    <name evidence="1" type="ORF">OMM_14534</name>
</gene>
<name>A0A1V1NRT1_9BACT</name>
<organism evidence="1 2">
    <name type="scientific">Candidatus Magnetoglobus multicellularis str. Araruama</name>
    <dbReference type="NCBI Taxonomy" id="890399"/>
    <lineage>
        <taxon>Bacteria</taxon>
        <taxon>Pseudomonadati</taxon>
        <taxon>Thermodesulfobacteriota</taxon>
        <taxon>Desulfobacteria</taxon>
        <taxon>Desulfobacterales</taxon>
        <taxon>Desulfobacteraceae</taxon>
        <taxon>Candidatus Magnetoglobus</taxon>
    </lineage>
</organism>
<dbReference type="InterPro" id="IPR013783">
    <property type="entry name" value="Ig-like_fold"/>
</dbReference>
<feature type="non-terminal residue" evidence="1">
    <location>
        <position position="291"/>
    </location>
</feature>